<feature type="domain" description="6-phospho-N-acetylmuramidase N-terminal" evidence="2">
    <location>
        <begin position="2"/>
        <end position="230"/>
    </location>
</feature>
<organism evidence="3 4">
    <name type="scientific">Sporolactobacillus mangiferae</name>
    <dbReference type="NCBI Taxonomy" id="2940498"/>
    <lineage>
        <taxon>Bacteria</taxon>
        <taxon>Bacillati</taxon>
        <taxon>Bacillota</taxon>
        <taxon>Bacilli</taxon>
        <taxon>Bacillales</taxon>
        <taxon>Sporolactobacillaceae</taxon>
        <taxon>Sporolactobacillus</taxon>
    </lineage>
</organism>
<dbReference type="InterPro" id="IPR043797">
    <property type="entry name" value="MupG_N"/>
</dbReference>
<gene>
    <name evidence="3" type="ORF">M3N64_01995</name>
</gene>
<dbReference type="Pfam" id="PF19200">
    <property type="entry name" value="MupG_N"/>
    <property type="match status" value="1"/>
</dbReference>
<dbReference type="PANTHER" id="PTHR38435">
    <property type="match status" value="1"/>
</dbReference>
<dbReference type="InterPro" id="IPR017853">
    <property type="entry name" value="GH"/>
</dbReference>
<keyword evidence="4" id="KW-1185">Reference proteome</keyword>
<accession>A0ABT0M798</accession>
<dbReference type="EMBL" id="JAMAST010000001">
    <property type="protein sequence ID" value="MCL1630726.1"/>
    <property type="molecule type" value="Genomic_DNA"/>
</dbReference>
<dbReference type="SUPFAM" id="SSF50891">
    <property type="entry name" value="Cyclophilin-like"/>
    <property type="match status" value="1"/>
</dbReference>
<evidence type="ECO:0000313" key="4">
    <source>
        <dbReference type="Proteomes" id="UP001203004"/>
    </source>
</evidence>
<dbReference type="InterPro" id="IPR043894">
    <property type="entry name" value="MupG_C"/>
</dbReference>
<dbReference type="SUPFAM" id="SSF51445">
    <property type="entry name" value="(Trans)glycosidases"/>
    <property type="match status" value="1"/>
</dbReference>
<dbReference type="PANTHER" id="PTHR38435:SF2">
    <property type="entry name" value="DUF871 DOMAIN-CONTAINING PROTEIN"/>
    <property type="match status" value="1"/>
</dbReference>
<reference evidence="3 4" key="1">
    <citation type="submission" date="2022-05" db="EMBL/GenBank/DDBJ databases">
        <title>Sporolactobacillus sp nov CPB3-1, isolated from tree bark (Mangifera indica L.).</title>
        <authorList>
            <person name="Phuengjayaem S."/>
            <person name="Tanasupawat S."/>
        </authorList>
    </citation>
    <scope>NUCLEOTIDE SEQUENCE [LARGE SCALE GENOMIC DNA]</scope>
    <source>
        <strain evidence="3 4">CPB3-1</strain>
    </source>
</reference>
<evidence type="ECO:0000259" key="1">
    <source>
        <dbReference type="Pfam" id="PF05913"/>
    </source>
</evidence>
<dbReference type="Pfam" id="PF05913">
    <property type="entry name" value="MupG_C"/>
    <property type="match status" value="1"/>
</dbReference>
<evidence type="ECO:0000259" key="2">
    <source>
        <dbReference type="Pfam" id="PF19200"/>
    </source>
</evidence>
<protein>
    <submittedName>
        <fullName evidence="3">MupG family TIM beta-alpha barrel fold protein</fullName>
    </submittedName>
</protein>
<dbReference type="RefSeq" id="WP_249096561.1">
    <property type="nucleotide sequence ID" value="NZ_JAMAST010000001.1"/>
</dbReference>
<dbReference type="InterPro" id="IPR008589">
    <property type="entry name" value="MupG"/>
</dbReference>
<evidence type="ECO:0000313" key="3">
    <source>
        <dbReference type="EMBL" id="MCL1630726.1"/>
    </source>
</evidence>
<name>A0ABT0M798_9BACL</name>
<sequence length="354" mass="39542">MLGFSVYLNQPINNQQKKLETYHAHGFNLLFTSLHIPEEDSATYKERLEALGALATELNLHLTVDISADSLEVLGLPLNQATELKKMGVDTLRLDEGFTAESTAALSRQMPIVLNASNLTEAFIDLLINKGLRTDQVTACHNFYPRPETGLSRRTFRERNQLLKNHGLTTAAFFPGDADLRGPVFKGLPTLEDHRECSPFVSFLDLTQEQIDDFILGDPGMSAHALRQFAALERGIFLLSAHAQIDDSDLLHIVSSPQMNRLDEARDCIRSAESRTLHLIPSPVSPYNNGRERASGTVTVDNQLYGRYQGEIQITRRDLPADPKVNVIGRITEEDLPILSYIRGGDTFKIEWSS</sequence>
<dbReference type="Gene3D" id="2.40.100.10">
    <property type="entry name" value="Cyclophilin-like"/>
    <property type="match status" value="1"/>
</dbReference>
<feature type="domain" description="6-phospho-N-acetylmuramidase C-terminal" evidence="1">
    <location>
        <begin position="249"/>
        <end position="350"/>
    </location>
</feature>
<dbReference type="InterPro" id="IPR029000">
    <property type="entry name" value="Cyclophilin-like_dom_sf"/>
</dbReference>
<comment type="caution">
    <text evidence="3">The sequence shown here is derived from an EMBL/GenBank/DDBJ whole genome shotgun (WGS) entry which is preliminary data.</text>
</comment>
<dbReference type="Proteomes" id="UP001203004">
    <property type="component" value="Unassembled WGS sequence"/>
</dbReference>
<dbReference type="Gene3D" id="3.20.20.70">
    <property type="entry name" value="Aldolase class I"/>
    <property type="match status" value="1"/>
</dbReference>
<proteinExistence type="predicted"/>
<dbReference type="InterPro" id="IPR013785">
    <property type="entry name" value="Aldolase_TIM"/>
</dbReference>